<accession>A0AAW2ZUJ1</accession>
<sequence>MEALVHNCPATDDGEDALLTWTREWLAFDRSTDPCATLVLSGEVSAPHPRRMGSALADVLVVLYIYVVRHGGRIRGGSPVAATNAMGARTTLGGSTVASLCTLGRGSDEAQWIVLVDLVQFLFSCWELLLMVVPTPSSKRAPASHTCMAIPSSYEKSPQCHTGVADYSQASSLLSPMLLGETGDDVPDKEEAVQLAKSHENVAQVTLESVHDVVRRVIREMFCVADNDAAAIEAGHNSGVLRSHAAIVMFLKLLQASPLLRRLVGSSPLLIRSIARYLLPRLVSLRHRQQQQQQQQQGHHHASGGLRGRSEVAATAIEALLSTLYIVSSSTALSVPLWPAQPLSAVASQLSCYCCSSDREVAPASALADRDGATLLETLCAVLQSCCGAHLSPLRLQALRLLHLLSSSPTTRRALFSSCCHGEVSTTYSMLEEQPGPTDAAAAAAVVFGSQRPSALDVAPHLLPLLLSSEDEEESVQLTCSVLQLILLHVQSPCLSLRSSGPCSDTVHATNAAPAGFTAAFTEDGFVGAADDVSGIKVAVHLASHIKDYTMQALYSCTNKTGYALVGLLDHATSVVAGARALLLGANVEAGPSVLHDDATVRWEQQQDWRVIFHVAEVDIALFEVLLKGSSLHDALVPHNGANVSDDSSEARLDWDEVASSIFTVASQEHGAQLSLYSFLRCLDALAAGMRGNIQALWSNRLCELVHVVLKRVDGQVQDAKWRPADTAAAMRTFSALVISGALHGNFNDETPSTTAAPHARDAVDRPLLRRMLDPQTLHLLTRVTAAYLTASCDILLPLGVQLLMDVAHTGRLIAMHCPEPSGYPTMLSTSVEESRCLLRIATLLTRTQLESWTTSEQTFESKEGHMRYASNGVSPAGQNITMPLYSRPGRPHIPQYTSRSSGSANGDEDRVRLMDVLLGLYPEAPELLEARTTLIHVLARRDSAAHAQPEFLAAHASAFIGAASLTEVAMSPSGLQASLLLSLATLGCCPCVGRQELCVMLEDRCRSLCSHLQRTASSESTRGPAALWSTKAVAEGDAVDSAVVGTASDSDDTDDMGRLLDALQEMFRLLVVSMLWYGGTVSDPSRLWPALSSQAPAAASAADHIFSEAHAQALMTFVEDDVGLREGLCQFLFDLHTQYRVDVTGFLTFLQSEEDHAPRQRPQQAQAPSPVLFAAAVLSVTLYDGDEPRNSTRMTGVTSPLRTYTHALRSVHWLANTSSQQASVPLSVELLLRSVFRVAQRELLFLNRGHHPQDQRTDLAPAVTAASPAAIESLQFVCNELAFQQHGLQSGALPVQRAIVELAARKDVQRSAPDSAPGVALSIYVLREHLLPLLLRTNSNTVVHRKGLSMSVAALEYSTVLLRLMSVALWPLAPATCTSLDAVLAEYAMSRARQLLALTTAELTHTDGAARKLLYPLLQLLYLLLMRAHKVDVVRRYGTDLLFFAFRARHAAIARANLIAFGGVERGDLTDSDEDDVHVCVIASIVYIMAQQIADTRRKGAIRGIGVGSSGGAGAVGGGGLVPPSLKDMPWYVWIPIFRYYRCLQTAVSRTANDHAAREQQRSMVWKVVSGVEYVIRLCGVSHLVYCSHGAASAQLMETVPQVRQGGRNAPHAGEGPNRDERQAATILISWCAELILTPWMSSEDFNNTHLNVTVVSARLLYLLFYRFRALAATSVWFNPLVLSCMRQTTPSRFLQLPLVAEGWLLAALMQVLPSVQYWYAYDDYVKGSTMRFFEKPEIVARVTLVPCPPPREPPAHATAVPHIAVLEAAATASAVRRVGACGGWADVSAAEPELSCVLRILVTACRQYELSPQRLHSRRRLEVIIPLGLQFVEELPVRESSSLLEYTFPYTIPFTRAGTPPLLLVFRCFTDQLNE</sequence>
<keyword evidence="2" id="KW-1185">Reference proteome</keyword>
<name>A0AAW2ZUJ1_9TRYP</name>
<evidence type="ECO:0000313" key="1">
    <source>
        <dbReference type="EMBL" id="KAL0494298.1"/>
    </source>
</evidence>
<gene>
    <name evidence="1" type="ORF">Q4I31_007401</name>
</gene>
<dbReference type="Proteomes" id="UP001500131">
    <property type="component" value="Unassembled WGS sequence"/>
</dbReference>
<evidence type="ECO:0000313" key="2">
    <source>
        <dbReference type="Proteomes" id="UP001500131"/>
    </source>
</evidence>
<dbReference type="EMBL" id="JBAMZK010000036">
    <property type="protein sequence ID" value="KAL0494298.1"/>
    <property type="molecule type" value="Genomic_DNA"/>
</dbReference>
<organism evidence="1 2">
    <name type="scientific">Leishmania lindenbergi</name>
    <dbReference type="NCBI Taxonomy" id="651832"/>
    <lineage>
        <taxon>Eukaryota</taxon>
        <taxon>Discoba</taxon>
        <taxon>Euglenozoa</taxon>
        <taxon>Kinetoplastea</taxon>
        <taxon>Metakinetoplastina</taxon>
        <taxon>Trypanosomatida</taxon>
        <taxon>Trypanosomatidae</taxon>
        <taxon>Leishmaniinae</taxon>
        <taxon>Leishmania</taxon>
    </lineage>
</organism>
<protein>
    <submittedName>
        <fullName evidence="1">Uncharacterized protein</fullName>
    </submittedName>
</protein>
<proteinExistence type="predicted"/>
<comment type="caution">
    <text evidence="1">The sequence shown here is derived from an EMBL/GenBank/DDBJ whole genome shotgun (WGS) entry which is preliminary data.</text>
</comment>
<reference evidence="1 2" key="1">
    <citation type="submission" date="2024-02" db="EMBL/GenBank/DDBJ databases">
        <title>FIRST GENOME SEQUENCES OF Leishmania (Viannia) shawi, Leishmania (Viannia) lindenbergi AND Leishmania (Viannia) utingensis.</title>
        <authorList>
            <person name="Resadore F."/>
            <person name="Custodio M.G.F."/>
            <person name="Boite M.C."/>
            <person name="Cupolillo E."/>
            <person name="Ferreira G.E.M."/>
        </authorList>
    </citation>
    <scope>NUCLEOTIDE SEQUENCE [LARGE SCALE GENOMIC DNA]</scope>
    <source>
        <strain evidence="1 2">MHOM/BR/1966/M15733</strain>
    </source>
</reference>